<dbReference type="GO" id="GO:0016020">
    <property type="term" value="C:membrane"/>
    <property type="evidence" value="ECO:0007669"/>
    <property type="project" value="InterPro"/>
</dbReference>
<dbReference type="InterPro" id="IPR020849">
    <property type="entry name" value="Small_GTPase_Ras-type"/>
</dbReference>
<dbReference type="Gene3D" id="3.40.50.300">
    <property type="entry name" value="P-loop containing nucleotide triphosphate hydrolases"/>
    <property type="match status" value="1"/>
</dbReference>
<dbReference type="OMA" id="NDVICTI"/>
<dbReference type="VEuPathDB" id="AmoebaDB:EIN_047340"/>
<sequence length="185" mass="20624">MGNKMKTTKMSIVVFGSAAVGKTALIHRYVTGKFIDRYDPTLDEALVHNPIVDNVICHLSIQDTCGTDQFETVREMYVTQSDGALIVFSAGQPTTFKDVQTYYEVIKRFKAEKARVVVLVMNKIDLEVVVDEKEVESYAQSINAKFVKASAKDNTNVTESFEQCIRGVLERKPPKNSSNGFCGIL</sequence>
<protein>
    <submittedName>
        <fullName evidence="4">Uncharacterized protein</fullName>
    </submittedName>
</protein>
<dbReference type="PROSITE" id="PS51421">
    <property type="entry name" value="RAS"/>
    <property type="match status" value="1"/>
</dbReference>
<organism evidence="4 5">
    <name type="scientific">Entamoeba invadens IP1</name>
    <dbReference type="NCBI Taxonomy" id="370355"/>
    <lineage>
        <taxon>Eukaryota</taxon>
        <taxon>Amoebozoa</taxon>
        <taxon>Evosea</taxon>
        <taxon>Archamoebae</taxon>
        <taxon>Mastigamoebida</taxon>
        <taxon>Entamoebidae</taxon>
        <taxon>Entamoeba</taxon>
    </lineage>
</organism>
<dbReference type="PROSITE" id="PS51419">
    <property type="entry name" value="RAB"/>
    <property type="match status" value="1"/>
</dbReference>
<dbReference type="GO" id="GO:0005525">
    <property type="term" value="F:GTP binding"/>
    <property type="evidence" value="ECO:0007669"/>
    <property type="project" value="UniProtKB-KW"/>
</dbReference>
<dbReference type="NCBIfam" id="TIGR00231">
    <property type="entry name" value="small_GTP"/>
    <property type="match status" value="1"/>
</dbReference>
<dbReference type="OrthoDB" id="265044at2759"/>
<evidence type="ECO:0000256" key="1">
    <source>
        <dbReference type="ARBA" id="ARBA00010142"/>
    </source>
</evidence>
<accession>A0A0A1UDM5</accession>
<dbReference type="SMART" id="SM00175">
    <property type="entry name" value="RAB"/>
    <property type="match status" value="1"/>
</dbReference>
<evidence type="ECO:0000256" key="2">
    <source>
        <dbReference type="ARBA" id="ARBA00022741"/>
    </source>
</evidence>
<proteinExistence type="inferred from homology"/>
<gene>
    <name evidence="4" type="ORF">EIN_047340</name>
</gene>
<dbReference type="Pfam" id="PF00071">
    <property type="entry name" value="Ras"/>
    <property type="match status" value="1"/>
</dbReference>
<dbReference type="RefSeq" id="XP_004261212.1">
    <property type="nucleotide sequence ID" value="XM_004261164.1"/>
</dbReference>
<dbReference type="AlphaFoldDB" id="A0A0A1UDM5"/>
<dbReference type="SUPFAM" id="SSF52540">
    <property type="entry name" value="P-loop containing nucleoside triphosphate hydrolases"/>
    <property type="match status" value="1"/>
</dbReference>
<dbReference type="EMBL" id="KB206215">
    <property type="protein sequence ID" value="ELP94441.1"/>
    <property type="molecule type" value="Genomic_DNA"/>
</dbReference>
<dbReference type="SMART" id="SM00173">
    <property type="entry name" value="RAS"/>
    <property type="match status" value="1"/>
</dbReference>
<dbReference type="InterPro" id="IPR027417">
    <property type="entry name" value="P-loop_NTPase"/>
</dbReference>
<reference evidence="4 5" key="1">
    <citation type="submission" date="2012-10" db="EMBL/GenBank/DDBJ databases">
        <authorList>
            <person name="Zafar N."/>
            <person name="Inman J."/>
            <person name="Hall N."/>
            <person name="Lorenzi H."/>
            <person name="Caler E."/>
        </authorList>
    </citation>
    <scope>NUCLEOTIDE SEQUENCE [LARGE SCALE GENOMIC DNA]</scope>
    <source>
        <strain evidence="4 5">IP1</strain>
    </source>
</reference>
<dbReference type="GO" id="GO:0007165">
    <property type="term" value="P:signal transduction"/>
    <property type="evidence" value="ECO:0007669"/>
    <property type="project" value="InterPro"/>
</dbReference>
<dbReference type="InterPro" id="IPR001806">
    <property type="entry name" value="Small_GTPase"/>
</dbReference>
<dbReference type="GeneID" id="14893470"/>
<dbReference type="KEGG" id="eiv:EIN_047340"/>
<evidence type="ECO:0000256" key="3">
    <source>
        <dbReference type="ARBA" id="ARBA00023134"/>
    </source>
</evidence>
<dbReference type="PRINTS" id="PR00449">
    <property type="entry name" value="RASTRNSFRMNG"/>
</dbReference>
<comment type="similarity">
    <text evidence="1">Belongs to the small GTPase superfamily. Rho family.</text>
</comment>
<evidence type="ECO:0000313" key="4">
    <source>
        <dbReference type="EMBL" id="ELP94441.1"/>
    </source>
</evidence>
<dbReference type="PROSITE" id="PS51420">
    <property type="entry name" value="RHO"/>
    <property type="match status" value="1"/>
</dbReference>
<keyword evidence="5" id="KW-1185">Reference proteome</keyword>
<dbReference type="SMART" id="SM00174">
    <property type="entry name" value="RHO"/>
    <property type="match status" value="1"/>
</dbReference>
<dbReference type="PANTHER" id="PTHR24070">
    <property type="entry name" value="RAS, DI-RAS, AND RHEB FAMILY MEMBERS OF SMALL GTPASE SUPERFAMILY"/>
    <property type="match status" value="1"/>
</dbReference>
<dbReference type="GO" id="GO:0003924">
    <property type="term" value="F:GTPase activity"/>
    <property type="evidence" value="ECO:0007669"/>
    <property type="project" value="InterPro"/>
</dbReference>
<keyword evidence="3" id="KW-0342">GTP-binding</keyword>
<name>A0A0A1UDM5_ENTIV</name>
<evidence type="ECO:0000313" key="5">
    <source>
        <dbReference type="Proteomes" id="UP000014680"/>
    </source>
</evidence>
<keyword evidence="2" id="KW-0547">Nucleotide-binding</keyword>
<dbReference type="InterPro" id="IPR005225">
    <property type="entry name" value="Small_GTP-bd"/>
</dbReference>
<dbReference type="Proteomes" id="UP000014680">
    <property type="component" value="Unassembled WGS sequence"/>
</dbReference>